<evidence type="ECO:0000313" key="1">
    <source>
        <dbReference type="EMBL" id="OJJ87855.1"/>
    </source>
</evidence>
<evidence type="ECO:0000313" key="2">
    <source>
        <dbReference type="Proteomes" id="UP000184300"/>
    </source>
</evidence>
<protein>
    <submittedName>
        <fullName evidence="1">Uncharacterized protein</fullName>
    </submittedName>
</protein>
<dbReference type="RefSeq" id="XP_022404538.1">
    <property type="nucleotide sequence ID" value="XM_022543208.1"/>
</dbReference>
<dbReference type="GeneID" id="34459469"/>
<organism evidence="1 2">
    <name type="scientific">Aspergillus glaucus CBS 516.65</name>
    <dbReference type="NCBI Taxonomy" id="1160497"/>
    <lineage>
        <taxon>Eukaryota</taxon>
        <taxon>Fungi</taxon>
        <taxon>Dikarya</taxon>
        <taxon>Ascomycota</taxon>
        <taxon>Pezizomycotina</taxon>
        <taxon>Eurotiomycetes</taxon>
        <taxon>Eurotiomycetidae</taxon>
        <taxon>Eurotiales</taxon>
        <taxon>Aspergillaceae</taxon>
        <taxon>Aspergillus</taxon>
        <taxon>Aspergillus subgen. Aspergillus</taxon>
    </lineage>
</organism>
<gene>
    <name evidence="1" type="ORF">ASPGLDRAFT_22663</name>
</gene>
<dbReference type="AlphaFoldDB" id="A0A1L9VVC3"/>
<dbReference type="OrthoDB" id="5350472at2759"/>
<reference evidence="2" key="1">
    <citation type="journal article" date="2017" name="Genome Biol.">
        <title>Comparative genomics reveals high biological diversity and specific adaptations in the industrially and medically important fungal genus Aspergillus.</title>
        <authorList>
            <person name="de Vries R.P."/>
            <person name="Riley R."/>
            <person name="Wiebenga A."/>
            <person name="Aguilar-Osorio G."/>
            <person name="Amillis S."/>
            <person name="Uchima C.A."/>
            <person name="Anderluh G."/>
            <person name="Asadollahi M."/>
            <person name="Askin M."/>
            <person name="Barry K."/>
            <person name="Battaglia E."/>
            <person name="Bayram O."/>
            <person name="Benocci T."/>
            <person name="Braus-Stromeyer S.A."/>
            <person name="Caldana C."/>
            <person name="Canovas D."/>
            <person name="Cerqueira G.C."/>
            <person name="Chen F."/>
            <person name="Chen W."/>
            <person name="Choi C."/>
            <person name="Clum A."/>
            <person name="Dos Santos R.A."/>
            <person name="Damasio A.R."/>
            <person name="Diallinas G."/>
            <person name="Emri T."/>
            <person name="Fekete E."/>
            <person name="Flipphi M."/>
            <person name="Freyberg S."/>
            <person name="Gallo A."/>
            <person name="Gournas C."/>
            <person name="Habgood R."/>
            <person name="Hainaut M."/>
            <person name="Harispe M.L."/>
            <person name="Henrissat B."/>
            <person name="Hilden K.S."/>
            <person name="Hope R."/>
            <person name="Hossain A."/>
            <person name="Karabika E."/>
            <person name="Karaffa L."/>
            <person name="Karanyi Z."/>
            <person name="Krasevec N."/>
            <person name="Kuo A."/>
            <person name="Kusch H."/>
            <person name="LaButti K."/>
            <person name="Lagendijk E.L."/>
            <person name="Lapidus A."/>
            <person name="Levasseur A."/>
            <person name="Lindquist E."/>
            <person name="Lipzen A."/>
            <person name="Logrieco A.F."/>
            <person name="MacCabe A."/>
            <person name="Maekelae M.R."/>
            <person name="Malavazi I."/>
            <person name="Melin P."/>
            <person name="Meyer V."/>
            <person name="Mielnichuk N."/>
            <person name="Miskei M."/>
            <person name="Molnar A.P."/>
            <person name="Mule G."/>
            <person name="Ngan C.Y."/>
            <person name="Orejas M."/>
            <person name="Orosz E."/>
            <person name="Ouedraogo J.P."/>
            <person name="Overkamp K.M."/>
            <person name="Park H.-S."/>
            <person name="Perrone G."/>
            <person name="Piumi F."/>
            <person name="Punt P.J."/>
            <person name="Ram A.F."/>
            <person name="Ramon A."/>
            <person name="Rauscher S."/>
            <person name="Record E."/>
            <person name="Riano-Pachon D.M."/>
            <person name="Robert V."/>
            <person name="Roehrig J."/>
            <person name="Ruller R."/>
            <person name="Salamov A."/>
            <person name="Salih N.S."/>
            <person name="Samson R.A."/>
            <person name="Sandor E."/>
            <person name="Sanguinetti M."/>
            <person name="Schuetze T."/>
            <person name="Sepcic K."/>
            <person name="Shelest E."/>
            <person name="Sherlock G."/>
            <person name="Sophianopoulou V."/>
            <person name="Squina F.M."/>
            <person name="Sun H."/>
            <person name="Susca A."/>
            <person name="Todd R.B."/>
            <person name="Tsang A."/>
            <person name="Unkles S.E."/>
            <person name="van de Wiele N."/>
            <person name="van Rossen-Uffink D."/>
            <person name="Oliveira J.V."/>
            <person name="Vesth T.C."/>
            <person name="Visser J."/>
            <person name="Yu J.-H."/>
            <person name="Zhou M."/>
            <person name="Andersen M.R."/>
            <person name="Archer D.B."/>
            <person name="Baker S.E."/>
            <person name="Benoit I."/>
            <person name="Brakhage A.A."/>
            <person name="Braus G.H."/>
            <person name="Fischer R."/>
            <person name="Frisvad J.C."/>
            <person name="Goldman G.H."/>
            <person name="Houbraken J."/>
            <person name="Oakley B."/>
            <person name="Pocsi I."/>
            <person name="Scazzocchio C."/>
            <person name="Seiboth B."/>
            <person name="vanKuyk P.A."/>
            <person name="Wortman J."/>
            <person name="Dyer P.S."/>
            <person name="Grigoriev I.V."/>
        </authorList>
    </citation>
    <scope>NUCLEOTIDE SEQUENCE [LARGE SCALE GENOMIC DNA]</scope>
    <source>
        <strain evidence="2">CBS 516.65</strain>
    </source>
</reference>
<name>A0A1L9VVC3_ASPGL</name>
<dbReference type="EMBL" id="KV878890">
    <property type="protein sequence ID" value="OJJ87855.1"/>
    <property type="molecule type" value="Genomic_DNA"/>
</dbReference>
<dbReference type="Proteomes" id="UP000184300">
    <property type="component" value="Unassembled WGS sequence"/>
</dbReference>
<proteinExistence type="predicted"/>
<keyword evidence="2" id="KW-1185">Reference proteome</keyword>
<accession>A0A1L9VVC3</accession>
<sequence length="226" mass="25991">MPKPMYGAVATQKAELGQIHDEIKGLSFPNGADFRNLTLEPHQHILREELNEEWLKERASALYARWCKQLGSRTPFMYSRMWTQGEAENDDFFLGASLDGYVFNPQLTGTWEQEVLKARFSLVDDERLLLRGWFLAKSPLIDQHEPESTRFGNCAKTYGPLKFLSVKANFDKKSSSGASQHLRWGEIPRAQQTREFRVEGGNHATWVQVREMFSNIKNILEIAPTQ</sequence>
<dbReference type="VEuPathDB" id="FungiDB:ASPGLDRAFT_22663"/>